<dbReference type="EMBL" id="JAHIBW010000013">
    <property type="protein sequence ID" value="KAG7305530.1"/>
    <property type="molecule type" value="Genomic_DNA"/>
</dbReference>
<evidence type="ECO:0008006" key="3">
    <source>
        <dbReference type="Google" id="ProtNLM"/>
    </source>
</evidence>
<keyword evidence="2" id="KW-1185">Reference proteome</keyword>
<evidence type="ECO:0000313" key="2">
    <source>
        <dbReference type="Proteomes" id="UP000823941"/>
    </source>
</evidence>
<sequence>MRKSKSHIISTLYQNKLNHKQSQASSLDSARPIQEGNTNAIKANVVSKSTHLEQDPLKALWSPLDVENKSCIKKFKQKKEKPKVEAIEQVTSETEISRFVEISKYFSSPLKKTASYLCENILVSYPNHHVVSYVRGETSAQHMKFANLTLEPVYIKLYKVIPEIEQIKFTNLTISRCKRIPPGLSLNIDFIYHDGKGRNSKNGEETKMVFVASKKSLTPCYQICEINIEILPSLTTKNRQYVPS</sequence>
<dbReference type="Proteomes" id="UP000823941">
    <property type="component" value="Chromosome 13"/>
</dbReference>
<gene>
    <name evidence="1" type="ORF">JYU34_009608</name>
</gene>
<comment type="caution">
    <text evidence="1">The sequence shown here is derived from an EMBL/GenBank/DDBJ whole genome shotgun (WGS) entry which is preliminary data.</text>
</comment>
<name>A0ABQ7QJY2_PLUXY</name>
<evidence type="ECO:0000313" key="1">
    <source>
        <dbReference type="EMBL" id="KAG7305530.1"/>
    </source>
</evidence>
<reference evidence="1 2" key="1">
    <citation type="submission" date="2021-06" db="EMBL/GenBank/DDBJ databases">
        <title>A haploid diamondback moth (Plutella xylostella L.) genome assembly resolves 31 chromosomes and identifies a diamide resistance mutation.</title>
        <authorList>
            <person name="Ward C.M."/>
            <person name="Perry K.D."/>
            <person name="Baker G."/>
            <person name="Powis K."/>
            <person name="Heckel D.G."/>
            <person name="Baxter S.W."/>
        </authorList>
    </citation>
    <scope>NUCLEOTIDE SEQUENCE [LARGE SCALE GENOMIC DNA]</scope>
    <source>
        <strain evidence="1 2">LV</strain>
        <tissue evidence="1">Single pupa</tissue>
    </source>
</reference>
<organism evidence="1 2">
    <name type="scientific">Plutella xylostella</name>
    <name type="common">Diamondback moth</name>
    <name type="synonym">Plutella maculipennis</name>
    <dbReference type="NCBI Taxonomy" id="51655"/>
    <lineage>
        <taxon>Eukaryota</taxon>
        <taxon>Metazoa</taxon>
        <taxon>Ecdysozoa</taxon>
        <taxon>Arthropoda</taxon>
        <taxon>Hexapoda</taxon>
        <taxon>Insecta</taxon>
        <taxon>Pterygota</taxon>
        <taxon>Neoptera</taxon>
        <taxon>Endopterygota</taxon>
        <taxon>Lepidoptera</taxon>
        <taxon>Glossata</taxon>
        <taxon>Ditrysia</taxon>
        <taxon>Yponomeutoidea</taxon>
        <taxon>Plutellidae</taxon>
        <taxon>Plutella</taxon>
    </lineage>
</organism>
<accession>A0ABQ7QJY2</accession>
<protein>
    <recommendedName>
        <fullName evidence="3">Major sperm protein</fullName>
    </recommendedName>
</protein>
<proteinExistence type="predicted"/>